<dbReference type="PANTHER" id="PTHR42756">
    <property type="entry name" value="TRANSCRIPTIONAL REGULATOR, MARR"/>
    <property type="match status" value="1"/>
</dbReference>
<name>A0A928KY26_9FIRM</name>
<dbReference type="EMBL" id="SVNY01000004">
    <property type="protein sequence ID" value="MBE6833739.1"/>
    <property type="molecule type" value="Genomic_DNA"/>
</dbReference>
<dbReference type="AlphaFoldDB" id="A0A928KY26"/>
<sequence>MNQMKVGRELRSLNNMIRRYFEFSSHRKEIETITGNNGWIISFVAERAGRDIYQKDIEDYFTITRSTASRVLSLMEQKGLIERQAVAQDARLKKIVLTPKALEIRGLMLEDAKKMEATLIQGFTEEEIETLLSYLERMKTNITNLQEEQ</sequence>
<dbReference type="GO" id="GO:0003677">
    <property type="term" value="F:DNA binding"/>
    <property type="evidence" value="ECO:0007669"/>
    <property type="project" value="UniProtKB-KW"/>
</dbReference>
<evidence type="ECO:0000256" key="3">
    <source>
        <dbReference type="ARBA" id="ARBA00023163"/>
    </source>
</evidence>
<dbReference type="Proteomes" id="UP000754750">
    <property type="component" value="Unassembled WGS sequence"/>
</dbReference>
<feature type="domain" description="HTH marR-type" evidence="4">
    <location>
        <begin position="3"/>
        <end position="140"/>
    </location>
</feature>
<dbReference type="InterPro" id="IPR036390">
    <property type="entry name" value="WH_DNA-bd_sf"/>
</dbReference>
<dbReference type="Gene3D" id="1.10.10.10">
    <property type="entry name" value="Winged helix-like DNA-binding domain superfamily/Winged helix DNA-binding domain"/>
    <property type="match status" value="1"/>
</dbReference>
<dbReference type="PROSITE" id="PS50995">
    <property type="entry name" value="HTH_MARR_2"/>
    <property type="match status" value="1"/>
</dbReference>
<evidence type="ECO:0000313" key="5">
    <source>
        <dbReference type="EMBL" id="MBE6833739.1"/>
    </source>
</evidence>
<keyword evidence="1" id="KW-0805">Transcription regulation</keyword>
<evidence type="ECO:0000256" key="2">
    <source>
        <dbReference type="ARBA" id="ARBA00023125"/>
    </source>
</evidence>
<dbReference type="PRINTS" id="PR00598">
    <property type="entry name" value="HTHMARR"/>
</dbReference>
<comment type="caution">
    <text evidence="5">The sequence shown here is derived from an EMBL/GenBank/DDBJ whole genome shotgun (WGS) entry which is preliminary data.</text>
</comment>
<dbReference type="InterPro" id="IPR036388">
    <property type="entry name" value="WH-like_DNA-bd_sf"/>
</dbReference>
<dbReference type="PANTHER" id="PTHR42756:SF1">
    <property type="entry name" value="TRANSCRIPTIONAL REPRESSOR OF EMRAB OPERON"/>
    <property type="match status" value="1"/>
</dbReference>
<proteinExistence type="predicted"/>
<dbReference type="SUPFAM" id="SSF46785">
    <property type="entry name" value="Winged helix' DNA-binding domain"/>
    <property type="match status" value="1"/>
</dbReference>
<dbReference type="InterPro" id="IPR000835">
    <property type="entry name" value="HTH_MarR-typ"/>
</dbReference>
<accession>A0A928KY26</accession>
<keyword evidence="3" id="KW-0804">Transcription</keyword>
<organism evidence="5 6">
    <name type="scientific">Faecalispora sporosphaeroides</name>
    <dbReference type="NCBI Taxonomy" id="1549"/>
    <lineage>
        <taxon>Bacteria</taxon>
        <taxon>Bacillati</taxon>
        <taxon>Bacillota</taxon>
        <taxon>Clostridia</taxon>
        <taxon>Eubacteriales</taxon>
        <taxon>Oscillospiraceae</taxon>
        <taxon>Faecalispora</taxon>
    </lineage>
</organism>
<dbReference type="RefSeq" id="WP_020073617.1">
    <property type="nucleotide sequence ID" value="NZ_SVNY01000004.1"/>
</dbReference>
<reference evidence="5" key="1">
    <citation type="submission" date="2019-04" db="EMBL/GenBank/DDBJ databases">
        <title>Evolution of Biomass-Degrading Anaerobic Consortia Revealed by Metagenomics.</title>
        <authorList>
            <person name="Peng X."/>
        </authorList>
    </citation>
    <scope>NUCLEOTIDE SEQUENCE</scope>
    <source>
        <strain evidence="5">SIG551</strain>
    </source>
</reference>
<evidence type="ECO:0000256" key="1">
    <source>
        <dbReference type="ARBA" id="ARBA00023015"/>
    </source>
</evidence>
<dbReference type="Pfam" id="PF12802">
    <property type="entry name" value="MarR_2"/>
    <property type="match status" value="1"/>
</dbReference>
<protein>
    <submittedName>
        <fullName evidence="5">MarR family transcriptional regulator</fullName>
    </submittedName>
</protein>
<keyword evidence="2" id="KW-0238">DNA-binding</keyword>
<dbReference type="GO" id="GO:0003700">
    <property type="term" value="F:DNA-binding transcription factor activity"/>
    <property type="evidence" value="ECO:0007669"/>
    <property type="project" value="InterPro"/>
</dbReference>
<gene>
    <name evidence="5" type="ORF">E7512_09200</name>
</gene>
<evidence type="ECO:0000313" key="6">
    <source>
        <dbReference type="Proteomes" id="UP000754750"/>
    </source>
</evidence>
<dbReference type="SMART" id="SM00347">
    <property type="entry name" value="HTH_MARR"/>
    <property type="match status" value="1"/>
</dbReference>
<evidence type="ECO:0000259" key="4">
    <source>
        <dbReference type="PROSITE" id="PS50995"/>
    </source>
</evidence>